<dbReference type="Proteomes" id="UP000235914">
    <property type="component" value="Unassembled WGS sequence"/>
</dbReference>
<gene>
    <name evidence="2" type="ORF">CXU09_11715</name>
</gene>
<reference evidence="2 3" key="1">
    <citation type="journal article" date="2017" name="BMC Genomics">
        <title>Genome sequencing of 39 Akkermansia muciniphila isolates reveals its population structure, genomic and functional diverisity, and global distribution in mammalian gut microbiotas.</title>
        <authorList>
            <person name="Guo X."/>
            <person name="Li S."/>
            <person name="Zhang J."/>
            <person name="Wu F."/>
            <person name="Li X."/>
            <person name="Wu D."/>
            <person name="Zhang M."/>
            <person name="Ou Z."/>
            <person name="Jie Z."/>
            <person name="Yan Q."/>
            <person name="Li P."/>
            <person name="Yi J."/>
            <person name="Peng Y."/>
        </authorList>
    </citation>
    <scope>NUCLEOTIDE SEQUENCE [LARGE SCALE GENOMIC DNA]</scope>
    <source>
        <strain evidence="2 3">GP43</strain>
    </source>
</reference>
<dbReference type="AlphaFoldDB" id="A0AAP8T8E5"/>
<protein>
    <submittedName>
        <fullName evidence="2">Uncharacterized protein</fullName>
    </submittedName>
</protein>
<dbReference type="RefSeq" id="WP_102736165.1">
    <property type="nucleotide sequence ID" value="NZ_PJKN01000008.1"/>
</dbReference>
<name>A0AAP8T8E5_9BACT</name>
<keyword evidence="1" id="KW-0175">Coiled coil</keyword>
<comment type="caution">
    <text evidence="2">The sequence shown here is derived from an EMBL/GenBank/DDBJ whole genome shotgun (WGS) entry which is preliminary data.</text>
</comment>
<evidence type="ECO:0000313" key="2">
    <source>
        <dbReference type="EMBL" id="PNC53354.1"/>
    </source>
</evidence>
<sequence length="754" mass="81435">MLDFLGVTENWSAIENIPWTQRWTFSDESTLEPVSLDGVTFTGRVHLEGRAEPVELDIQKSAAAEEANVLIVSCIGLPEGRHAYEIYSVSESGNQNRLISGYIGVIKSIDKLVDELKTYASRTLSIRLPGHVTRQIRLEWLSCTLAAASAQQAWEYYEQVKQKAEDMEETARKAEEAVEKLSGLDEKLGTLDQAVQDARDAAAEAEQWATDASRKGDPGLTPYVGPNGNWWTGEGEQAVDSGIRAVPVDGMDGMDGQDGEDGKSPVIRYFEGTVAGISYSGNYWYVWGLDPDTGEHAYIFTGILAEGKNGTPGRDGLDADSITRLYLDSADDLPRPGNHGTVCYIPALDPETHQPTGQYTVYCWLLQQDGTADWLPVNQDLHDYSRYALTDMSNLSAGADDYETQYPDNYLPRLSYLKRALAAAIQNTITQIARAATTQLLGMIKLGTATVQDPAHAGMLGINQDGNAMTPEAKENSHGTVRLGTSVKQDAAACAVVGVNETGQLLVPEGKINSYGTAKYRNNKNVVNGALVDTNANGALIVPLAGYRSYGTVCFGTQYDITINNAPHVLTLPKCNGEATYNKYAGNMVNAICINLAQQGCLKYNGSGPNGPNTGNSLYLSHNNSLTISGGSLGVVRYQDIVFHDSYASADKGGSVKIGSNLEISQEGVLTVNIGTMDSELPVSGQTVKQHIGSLGYVTTSELEAKNYVTRPQHDADLASRVECAGGIKKLAYMSEDEYGKLAVKDASTLYLLY</sequence>
<dbReference type="EMBL" id="PJKN01000008">
    <property type="protein sequence ID" value="PNC53354.1"/>
    <property type="molecule type" value="Genomic_DNA"/>
</dbReference>
<evidence type="ECO:0000256" key="1">
    <source>
        <dbReference type="SAM" id="Coils"/>
    </source>
</evidence>
<proteinExistence type="predicted"/>
<feature type="coiled-coil region" evidence="1">
    <location>
        <begin position="157"/>
        <end position="187"/>
    </location>
</feature>
<evidence type="ECO:0000313" key="3">
    <source>
        <dbReference type="Proteomes" id="UP000235914"/>
    </source>
</evidence>
<accession>A0AAP8T8E5</accession>
<organism evidence="2 3">
    <name type="scientific">Akkermansia muciniphila</name>
    <dbReference type="NCBI Taxonomy" id="239935"/>
    <lineage>
        <taxon>Bacteria</taxon>
        <taxon>Pseudomonadati</taxon>
        <taxon>Verrucomicrobiota</taxon>
        <taxon>Verrucomicrobiia</taxon>
        <taxon>Verrucomicrobiales</taxon>
        <taxon>Akkermansiaceae</taxon>
        <taxon>Akkermansia</taxon>
    </lineage>
</organism>